<feature type="compositionally biased region" description="Low complexity" evidence="1">
    <location>
        <begin position="51"/>
        <end position="61"/>
    </location>
</feature>
<gene>
    <name evidence="3" type="ORF">SPIRO4BDMA_40634</name>
</gene>
<proteinExistence type="predicted"/>
<protein>
    <recommendedName>
        <fullName evidence="4">Alginate export domain-containing protein</fullName>
    </recommendedName>
</protein>
<feature type="signal peptide" evidence="2">
    <location>
        <begin position="1"/>
        <end position="25"/>
    </location>
</feature>
<evidence type="ECO:0008006" key="4">
    <source>
        <dbReference type="Google" id="ProtNLM"/>
    </source>
</evidence>
<organism evidence="3">
    <name type="scientific">uncultured spirochete</name>
    <dbReference type="NCBI Taxonomy" id="156406"/>
    <lineage>
        <taxon>Bacteria</taxon>
        <taxon>Pseudomonadati</taxon>
        <taxon>Spirochaetota</taxon>
        <taxon>Spirochaetia</taxon>
        <taxon>Spirochaetales</taxon>
        <taxon>environmental samples</taxon>
    </lineage>
</organism>
<accession>A0A3P3XP42</accession>
<keyword evidence="2" id="KW-0732">Signal</keyword>
<dbReference type="AlphaFoldDB" id="A0A3P3XP42"/>
<feature type="chain" id="PRO_5018129844" description="Alginate export domain-containing protein" evidence="2">
    <location>
        <begin position="26"/>
        <end position="466"/>
    </location>
</feature>
<evidence type="ECO:0000313" key="3">
    <source>
        <dbReference type="EMBL" id="SLM18062.1"/>
    </source>
</evidence>
<sequence length="466" mass="50700">MIRCSTVSLMVLVLAAAAGPLWSQASQTQGQDDEGLFDQGTLVTTQPQPTSPAEAAGGSAPTAPPSDILLTSEVVTIGGSFDGKYTSTFSWNKFPDSFENLGSPDSQVFSDELGAQLYFDARPDANFRVYGKIELSYPFSFVSVEDASTYEKNPSIQVEELFADFNWDRKLFFRAGKQSIKTGVGYFFSPADVLSIQPIDPTDPTKEREGPVALQVNYPFGLDNLYLYVLDTGVTDPAALAISPQAQFIVGTTELTVGGLYQKDHVPRFLLTASYTASDFKFFHESVLTVGSDRTFVRTSAIPGSLETYIDDNTLYYTGTIGFIYSTSSPDFTLAVQYLYNGDGYEDPSVIRDNAPAVFILKESGDLSADDLYMRGLHYLAATASLKKIGGDNSPWDTSLFWIGDISDGSGKILPKLTWNALDFPSYTVSLSLGLPIYYGGTNSEYAPKGDTYAISLEVHLGKGDF</sequence>
<evidence type="ECO:0000256" key="1">
    <source>
        <dbReference type="SAM" id="MobiDB-lite"/>
    </source>
</evidence>
<dbReference type="EMBL" id="FWDO01000004">
    <property type="protein sequence ID" value="SLM18062.1"/>
    <property type="molecule type" value="Genomic_DNA"/>
</dbReference>
<reference evidence="3" key="1">
    <citation type="submission" date="2017-02" db="EMBL/GenBank/DDBJ databases">
        <authorList>
            <person name="Regsiter A."/>
            <person name="William W."/>
        </authorList>
    </citation>
    <scope>NUCLEOTIDE SEQUENCE</scope>
    <source>
        <strain evidence="3">BdmA 4</strain>
    </source>
</reference>
<evidence type="ECO:0000256" key="2">
    <source>
        <dbReference type="SAM" id="SignalP"/>
    </source>
</evidence>
<name>A0A3P3XP42_9SPIR</name>
<feature type="region of interest" description="Disordered" evidence="1">
    <location>
        <begin position="25"/>
        <end position="66"/>
    </location>
</feature>